<keyword evidence="8" id="KW-1133">Transmembrane helix</keyword>
<evidence type="ECO:0000256" key="13">
    <source>
        <dbReference type="PIRSR" id="PIRSR602403-1"/>
    </source>
</evidence>
<comment type="subcellular location">
    <subcellularLocation>
        <location evidence="2">Membrane</location>
    </subcellularLocation>
</comment>
<dbReference type="PANTHER" id="PTHR24305:SF166">
    <property type="entry name" value="CYTOCHROME P450 12A4, MITOCHONDRIAL-RELATED"/>
    <property type="match status" value="1"/>
</dbReference>
<dbReference type="GO" id="GO:0005506">
    <property type="term" value="F:iron ion binding"/>
    <property type="evidence" value="ECO:0007669"/>
    <property type="project" value="InterPro"/>
</dbReference>
<evidence type="ECO:0000256" key="8">
    <source>
        <dbReference type="ARBA" id="ARBA00022989"/>
    </source>
</evidence>
<evidence type="ECO:0000313" key="15">
    <source>
        <dbReference type="Proteomes" id="UP001215598"/>
    </source>
</evidence>
<name>A0AAD7NK03_9AGAR</name>
<dbReference type="PRINTS" id="PR00465">
    <property type="entry name" value="EP450IV"/>
</dbReference>
<evidence type="ECO:0000256" key="10">
    <source>
        <dbReference type="ARBA" id="ARBA00023004"/>
    </source>
</evidence>
<dbReference type="GO" id="GO:0016705">
    <property type="term" value="F:oxidoreductase activity, acting on paired donors, with incorporation or reduction of molecular oxygen"/>
    <property type="evidence" value="ECO:0007669"/>
    <property type="project" value="InterPro"/>
</dbReference>
<dbReference type="PANTHER" id="PTHR24305">
    <property type="entry name" value="CYTOCHROME P450"/>
    <property type="match status" value="1"/>
</dbReference>
<keyword evidence="11" id="KW-0503">Monooxygenase</keyword>
<dbReference type="SUPFAM" id="SSF48264">
    <property type="entry name" value="Cytochrome P450"/>
    <property type="match status" value="1"/>
</dbReference>
<evidence type="ECO:0000256" key="1">
    <source>
        <dbReference type="ARBA" id="ARBA00001971"/>
    </source>
</evidence>
<dbReference type="GO" id="GO:0004497">
    <property type="term" value="F:monooxygenase activity"/>
    <property type="evidence" value="ECO:0007669"/>
    <property type="project" value="UniProtKB-KW"/>
</dbReference>
<evidence type="ECO:0000256" key="2">
    <source>
        <dbReference type="ARBA" id="ARBA00004370"/>
    </source>
</evidence>
<protein>
    <submittedName>
        <fullName evidence="14">Cytochrome P450</fullName>
    </submittedName>
</protein>
<dbReference type="InterPro" id="IPR001128">
    <property type="entry name" value="Cyt_P450"/>
</dbReference>
<dbReference type="Proteomes" id="UP001215598">
    <property type="component" value="Unassembled WGS sequence"/>
</dbReference>
<proteinExistence type="inferred from homology"/>
<dbReference type="AlphaFoldDB" id="A0AAD7NK03"/>
<evidence type="ECO:0000256" key="3">
    <source>
        <dbReference type="ARBA" id="ARBA00004721"/>
    </source>
</evidence>
<keyword evidence="10 13" id="KW-0408">Iron</keyword>
<dbReference type="InterPro" id="IPR036396">
    <property type="entry name" value="Cyt_P450_sf"/>
</dbReference>
<keyword evidence="15" id="KW-1185">Reference proteome</keyword>
<evidence type="ECO:0000313" key="14">
    <source>
        <dbReference type="EMBL" id="KAJ7764306.1"/>
    </source>
</evidence>
<dbReference type="Pfam" id="PF00067">
    <property type="entry name" value="p450"/>
    <property type="match status" value="1"/>
</dbReference>
<dbReference type="EMBL" id="JARKIB010000028">
    <property type="protein sequence ID" value="KAJ7764306.1"/>
    <property type="molecule type" value="Genomic_DNA"/>
</dbReference>
<evidence type="ECO:0000256" key="9">
    <source>
        <dbReference type="ARBA" id="ARBA00023002"/>
    </source>
</evidence>
<dbReference type="InterPro" id="IPR002403">
    <property type="entry name" value="Cyt_P450_E_grp-IV"/>
</dbReference>
<feature type="binding site" description="axial binding residue" evidence="13">
    <location>
        <position position="416"/>
    </location>
    <ligand>
        <name>heme</name>
        <dbReference type="ChEBI" id="CHEBI:30413"/>
    </ligand>
    <ligandPart>
        <name>Fe</name>
        <dbReference type="ChEBI" id="CHEBI:18248"/>
    </ligandPart>
</feature>
<keyword evidence="9" id="KW-0560">Oxidoreductase</keyword>
<keyword evidence="5 13" id="KW-0349">Heme</keyword>
<dbReference type="Gene3D" id="1.10.630.10">
    <property type="entry name" value="Cytochrome P450"/>
    <property type="match status" value="1"/>
</dbReference>
<evidence type="ECO:0000256" key="4">
    <source>
        <dbReference type="ARBA" id="ARBA00010617"/>
    </source>
</evidence>
<evidence type="ECO:0000256" key="6">
    <source>
        <dbReference type="ARBA" id="ARBA00022692"/>
    </source>
</evidence>
<keyword evidence="6" id="KW-0812">Transmembrane</keyword>
<comment type="pathway">
    <text evidence="3">Secondary metabolite biosynthesis; terpenoid biosynthesis.</text>
</comment>
<evidence type="ECO:0000256" key="5">
    <source>
        <dbReference type="ARBA" id="ARBA00022617"/>
    </source>
</evidence>
<comment type="caution">
    <text evidence="14">The sequence shown here is derived from an EMBL/GenBank/DDBJ whole genome shotgun (WGS) entry which is preliminary data.</text>
</comment>
<keyword evidence="7 13" id="KW-0479">Metal-binding</keyword>
<dbReference type="PRINTS" id="PR00385">
    <property type="entry name" value="P450"/>
</dbReference>
<dbReference type="GO" id="GO:0020037">
    <property type="term" value="F:heme binding"/>
    <property type="evidence" value="ECO:0007669"/>
    <property type="project" value="InterPro"/>
</dbReference>
<gene>
    <name evidence="14" type="ORF">B0H16DRAFT_443348</name>
</gene>
<evidence type="ECO:0000256" key="12">
    <source>
        <dbReference type="ARBA" id="ARBA00023136"/>
    </source>
</evidence>
<dbReference type="GO" id="GO:0016020">
    <property type="term" value="C:membrane"/>
    <property type="evidence" value="ECO:0007669"/>
    <property type="project" value="UniProtKB-SubCell"/>
</dbReference>
<reference evidence="14" key="1">
    <citation type="submission" date="2023-03" db="EMBL/GenBank/DDBJ databases">
        <title>Massive genome expansion in bonnet fungi (Mycena s.s.) driven by repeated elements and novel gene families across ecological guilds.</title>
        <authorList>
            <consortium name="Lawrence Berkeley National Laboratory"/>
            <person name="Harder C.B."/>
            <person name="Miyauchi S."/>
            <person name="Viragh M."/>
            <person name="Kuo A."/>
            <person name="Thoen E."/>
            <person name="Andreopoulos B."/>
            <person name="Lu D."/>
            <person name="Skrede I."/>
            <person name="Drula E."/>
            <person name="Henrissat B."/>
            <person name="Morin E."/>
            <person name="Kohler A."/>
            <person name="Barry K."/>
            <person name="LaButti K."/>
            <person name="Morin E."/>
            <person name="Salamov A."/>
            <person name="Lipzen A."/>
            <person name="Mereny Z."/>
            <person name="Hegedus B."/>
            <person name="Baldrian P."/>
            <person name="Stursova M."/>
            <person name="Weitz H."/>
            <person name="Taylor A."/>
            <person name="Grigoriev I.V."/>
            <person name="Nagy L.G."/>
            <person name="Martin F."/>
            <person name="Kauserud H."/>
        </authorList>
    </citation>
    <scope>NUCLEOTIDE SEQUENCE</scope>
    <source>
        <strain evidence="14">CBHHK182m</strain>
    </source>
</reference>
<keyword evidence="12" id="KW-0472">Membrane</keyword>
<organism evidence="14 15">
    <name type="scientific">Mycena metata</name>
    <dbReference type="NCBI Taxonomy" id="1033252"/>
    <lineage>
        <taxon>Eukaryota</taxon>
        <taxon>Fungi</taxon>
        <taxon>Dikarya</taxon>
        <taxon>Basidiomycota</taxon>
        <taxon>Agaricomycotina</taxon>
        <taxon>Agaricomycetes</taxon>
        <taxon>Agaricomycetidae</taxon>
        <taxon>Agaricales</taxon>
        <taxon>Marasmiineae</taxon>
        <taxon>Mycenaceae</taxon>
        <taxon>Mycena</taxon>
    </lineage>
</organism>
<sequence length="474" mass="51953">MRQLILSSPYGAHEFKWLDVYGTVYALKGCFGQDRLMVADPHALQHNLNSPKFGRAPILDNTASLLFGEGSVITASGSEHRRLRSALNVGFTAAAVRGYEPVFKRVAEKIVDQLKGFFTATDVCPVFSPATLEAISQAILGHPTQELGEDFVANNIEIVKLTASQSETHILADAIGSYLATWVWRAAIYMPTTGAAVARKERSFATQVGGRIVQEKIDAAKQGLEMPDNDLFSLLLNPNPSDNTKTPSVEDVIAQIALILIAGQETTANALAFGLLELARHRKFQDELRAEIHSNRGANATNMAYENMPLLNAFLKETLRLYPAVPQPDRIALEDTAIPLGESITTLKGERISRIPVRKGQLVTLAIASYQRLASRWGVNPDEFNPFRWLDGKTNQGDAVGPYANLLSFLGGPKICLGWRFAVLEMQVIFCELVGKFAFAEPDGEPPQPRLMTALLPMNSKGERALPLCITRVL</sequence>
<accession>A0AAD7NK03</accession>
<dbReference type="InterPro" id="IPR050121">
    <property type="entry name" value="Cytochrome_P450_monoxygenase"/>
</dbReference>
<comment type="cofactor">
    <cofactor evidence="1 13">
        <name>heme</name>
        <dbReference type="ChEBI" id="CHEBI:30413"/>
    </cofactor>
</comment>
<comment type="similarity">
    <text evidence="4">Belongs to the cytochrome P450 family.</text>
</comment>
<evidence type="ECO:0000256" key="7">
    <source>
        <dbReference type="ARBA" id="ARBA00022723"/>
    </source>
</evidence>
<evidence type="ECO:0000256" key="11">
    <source>
        <dbReference type="ARBA" id="ARBA00023033"/>
    </source>
</evidence>